<dbReference type="AlphaFoldDB" id="A0A514LG12"/>
<keyword evidence="2" id="KW-0812">Transmembrane</keyword>
<keyword evidence="2" id="KW-1133">Transmembrane helix</keyword>
<keyword evidence="4" id="KW-1185">Reference proteome</keyword>
<protein>
    <submittedName>
        <fullName evidence="3">DUF2512 family protein</fullName>
    </submittedName>
</protein>
<dbReference type="RefSeq" id="WP_142088224.1">
    <property type="nucleotide sequence ID" value="NZ_CP035485.1"/>
</dbReference>
<dbReference type="EMBL" id="CP035485">
    <property type="protein sequence ID" value="QDI90794.1"/>
    <property type="molecule type" value="Genomic_DNA"/>
</dbReference>
<accession>A0A514LG12</accession>
<dbReference type="KEGG" id="sale:EPH95_06055"/>
<reference evidence="4" key="1">
    <citation type="submission" date="2019-01" db="EMBL/GenBank/DDBJ databases">
        <title>Genomic analysis of Salicibibacter sp. NKC3-5.</title>
        <authorList>
            <person name="Oh Y.J."/>
        </authorList>
    </citation>
    <scope>NUCLEOTIDE SEQUENCE [LARGE SCALE GENOMIC DNA]</scope>
    <source>
        <strain evidence="4">NKC3-5</strain>
    </source>
</reference>
<feature type="transmembrane region" description="Helical" evidence="2">
    <location>
        <begin position="7"/>
        <end position="26"/>
    </location>
</feature>
<feature type="transmembrane region" description="Helical" evidence="2">
    <location>
        <begin position="59"/>
        <end position="80"/>
    </location>
</feature>
<proteinExistence type="predicted"/>
<feature type="region of interest" description="Disordered" evidence="1">
    <location>
        <begin position="118"/>
        <end position="151"/>
    </location>
</feature>
<feature type="transmembrane region" description="Helical" evidence="2">
    <location>
        <begin position="32"/>
        <end position="52"/>
    </location>
</feature>
<gene>
    <name evidence="3" type="ORF">EPH95_06055</name>
</gene>
<dbReference type="Pfam" id="PF10710">
    <property type="entry name" value="DUF2512"/>
    <property type="match status" value="1"/>
</dbReference>
<organism evidence="3 4">
    <name type="scientific">Salicibibacter halophilus</name>
    <dbReference type="NCBI Taxonomy" id="2502791"/>
    <lineage>
        <taxon>Bacteria</taxon>
        <taxon>Bacillati</taxon>
        <taxon>Bacillota</taxon>
        <taxon>Bacilli</taxon>
        <taxon>Bacillales</taxon>
        <taxon>Bacillaceae</taxon>
        <taxon>Salicibibacter</taxon>
    </lineage>
</organism>
<dbReference type="InterPro" id="IPR019649">
    <property type="entry name" value="DUF2512"/>
</dbReference>
<evidence type="ECO:0000256" key="2">
    <source>
        <dbReference type="SAM" id="Phobius"/>
    </source>
</evidence>
<feature type="compositionally biased region" description="Polar residues" evidence="1">
    <location>
        <begin position="118"/>
        <end position="137"/>
    </location>
</feature>
<evidence type="ECO:0000313" key="3">
    <source>
        <dbReference type="EMBL" id="QDI90794.1"/>
    </source>
</evidence>
<sequence>MNHVVALIIKFVMITAVLWLILGGFFNVGFGNIFLISIIMTGVAYLIGDLWILPQFGNVVATIADFGLVFAGVWALAAIFEPTANFGSAAFFSAVIIAIGEIFFHMYVRNTVLNNPETTADNNRQNTSDRNLQTEFGTETDAARRGKKNKD</sequence>
<feature type="transmembrane region" description="Helical" evidence="2">
    <location>
        <begin position="86"/>
        <end position="108"/>
    </location>
</feature>
<evidence type="ECO:0000256" key="1">
    <source>
        <dbReference type="SAM" id="MobiDB-lite"/>
    </source>
</evidence>
<name>A0A514LG12_9BACI</name>
<dbReference type="OrthoDB" id="2111682at2"/>
<dbReference type="Proteomes" id="UP000319756">
    <property type="component" value="Chromosome"/>
</dbReference>
<keyword evidence="2" id="KW-0472">Membrane</keyword>
<evidence type="ECO:0000313" key="4">
    <source>
        <dbReference type="Proteomes" id="UP000319756"/>
    </source>
</evidence>